<dbReference type="InterPro" id="IPR025979">
    <property type="entry name" value="ChrR-like_cupin_dom"/>
</dbReference>
<feature type="domain" description="ChrR-like cupin" evidence="1">
    <location>
        <begin position="16"/>
        <end position="100"/>
    </location>
</feature>
<gene>
    <name evidence="2" type="ORF">GZA08_03385</name>
</gene>
<reference evidence="2 3" key="1">
    <citation type="submission" date="2020-02" db="EMBL/GenBank/DDBJ databases">
        <title>Pseudoroseicyclus tamarix, sp. nov., isolated from offshore sediment of a Tamarix chinensis forest.</title>
        <authorList>
            <person name="Gai Y."/>
        </authorList>
    </citation>
    <scope>NUCLEOTIDE SEQUENCE [LARGE SCALE GENOMIC DNA]</scope>
    <source>
        <strain evidence="2 3">CLL3-39</strain>
    </source>
</reference>
<dbReference type="Proteomes" id="UP000474757">
    <property type="component" value="Unassembled WGS sequence"/>
</dbReference>
<comment type="caution">
    <text evidence="2">The sequence shown here is derived from an EMBL/GenBank/DDBJ whole genome shotgun (WGS) entry which is preliminary data.</text>
</comment>
<organism evidence="2 3">
    <name type="scientific">Pseudoroseicyclus tamaricis</name>
    <dbReference type="NCBI Taxonomy" id="2705421"/>
    <lineage>
        <taxon>Bacteria</taxon>
        <taxon>Pseudomonadati</taxon>
        <taxon>Pseudomonadota</taxon>
        <taxon>Alphaproteobacteria</taxon>
        <taxon>Rhodobacterales</taxon>
        <taxon>Paracoccaceae</taxon>
        <taxon>Pseudoroseicyclus</taxon>
    </lineage>
</organism>
<evidence type="ECO:0000313" key="2">
    <source>
        <dbReference type="EMBL" id="NDV00008.1"/>
    </source>
</evidence>
<evidence type="ECO:0000259" key="1">
    <source>
        <dbReference type="Pfam" id="PF12973"/>
    </source>
</evidence>
<accession>A0A6B2JPI1</accession>
<dbReference type="InterPro" id="IPR014710">
    <property type="entry name" value="RmlC-like_jellyroll"/>
</dbReference>
<dbReference type="EMBL" id="JAAGAB010000001">
    <property type="protein sequence ID" value="NDV00008.1"/>
    <property type="molecule type" value="Genomic_DNA"/>
</dbReference>
<protein>
    <submittedName>
        <fullName evidence="2">Allophanate hydrolase</fullName>
    </submittedName>
</protein>
<dbReference type="SUPFAM" id="SSF51182">
    <property type="entry name" value="RmlC-like cupins"/>
    <property type="match status" value="1"/>
</dbReference>
<evidence type="ECO:0000313" key="3">
    <source>
        <dbReference type="Proteomes" id="UP000474757"/>
    </source>
</evidence>
<dbReference type="GO" id="GO:0016787">
    <property type="term" value="F:hydrolase activity"/>
    <property type="evidence" value="ECO:0007669"/>
    <property type="project" value="UniProtKB-KW"/>
</dbReference>
<name>A0A6B2JPI1_9RHOB</name>
<dbReference type="RefSeq" id="WP_163889948.1">
    <property type="nucleotide sequence ID" value="NZ_JAAFYS010000001.1"/>
</dbReference>
<proteinExistence type="predicted"/>
<dbReference type="Gene3D" id="2.60.120.10">
    <property type="entry name" value="Jelly Rolls"/>
    <property type="match status" value="1"/>
</dbReference>
<sequence>MPESRVYPALLSGGWDDLPFAPFREGIEICRLAAGPPEVALLRYASGARAPRHRHAGLEIVQVLAGSQSDERGDYPAGSVVMNPEGSEHSVWSREGCVALLSWSRPVEFLQEG</sequence>
<dbReference type="Pfam" id="PF12973">
    <property type="entry name" value="Cupin_7"/>
    <property type="match status" value="1"/>
</dbReference>
<dbReference type="AlphaFoldDB" id="A0A6B2JPI1"/>
<keyword evidence="3" id="KW-1185">Reference proteome</keyword>
<keyword evidence="2" id="KW-0378">Hydrolase</keyword>
<dbReference type="InterPro" id="IPR011051">
    <property type="entry name" value="RmlC_Cupin_sf"/>
</dbReference>